<feature type="compositionally biased region" description="Low complexity" evidence="1">
    <location>
        <begin position="24"/>
        <end position="38"/>
    </location>
</feature>
<feature type="compositionally biased region" description="Low complexity" evidence="1">
    <location>
        <begin position="47"/>
        <end position="63"/>
    </location>
</feature>
<organism evidence="2 3">
    <name type="scientific">Aeromicrobium flavum</name>
    <dbReference type="NCBI Taxonomy" id="416568"/>
    <lineage>
        <taxon>Bacteria</taxon>
        <taxon>Bacillati</taxon>
        <taxon>Actinomycetota</taxon>
        <taxon>Actinomycetes</taxon>
        <taxon>Propionibacteriales</taxon>
        <taxon>Nocardioidaceae</taxon>
        <taxon>Aeromicrobium</taxon>
    </lineage>
</organism>
<protein>
    <submittedName>
        <fullName evidence="2">Uncharacterized protein</fullName>
    </submittedName>
</protein>
<dbReference type="EMBL" id="BJZQ01000001">
    <property type="protein sequence ID" value="GEO87859.1"/>
    <property type="molecule type" value="Genomic_DNA"/>
</dbReference>
<comment type="caution">
    <text evidence="2">The sequence shown here is derived from an EMBL/GenBank/DDBJ whole genome shotgun (WGS) entry which is preliminary data.</text>
</comment>
<accession>A0A512HQY4</accession>
<feature type="compositionally biased region" description="Basic and acidic residues" evidence="1">
    <location>
        <begin position="90"/>
        <end position="99"/>
    </location>
</feature>
<gene>
    <name evidence="2" type="ORF">AFL01nite_01860</name>
</gene>
<feature type="region of interest" description="Disordered" evidence="1">
    <location>
        <begin position="1"/>
        <end position="63"/>
    </location>
</feature>
<proteinExistence type="predicted"/>
<evidence type="ECO:0000256" key="1">
    <source>
        <dbReference type="SAM" id="MobiDB-lite"/>
    </source>
</evidence>
<evidence type="ECO:0000313" key="3">
    <source>
        <dbReference type="Proteomes" id="UP000321769"/>
    </source>
</evidence>
<dbReference type="AlphaFoldDB" id="A0A512HQY4"/>
<reference evidence="2 3" key="1">
    <citation type="submission" date="2019-07" db="EMBL/GenBank/DDBJ databases">
        <title>Whole genome shotgun sequence of Aeromicrobium flavum NBRC 107625.</title>
        <authorList>
            <person name="Hosoyama A."/>
            <person name="Uohara A."/>
            <person name="Ohji S."/>
            <person name="Ichikawa N."/>
        </authorList>
    </citation>
    <scope>NUCLEOTIDE SEQUENCE [LARGE SCALE GENOMIC DNA]</scope>
    <source>
        <strain evidence="2 3">NBRC 107625</strain>
    </source>
</reference>
<feature type="region of interest" description="Disordered" evidence="1">
    <location>
        <begin position="79"/>
        <end position="99"/>
    </location>
</feature>
<dbReference type="Proteomes" id="UP000321769">
    <property type="component" value="Unassembled WGS sequence"/>
</dbReference>
<sequence length="99" mass="10041">MAHGTFRPVAIVPSSRGSIGEGPAGSLALGDGVGAADVAEVRGRGDPSSPLQPASHAAPSAAPPAMTLLRSMSRSCCRNQRNATVEEDVDHGVPEERPS</sequence>
<name>A0A512HQY4_9ACTN</name>
<keyword evidence="3" id="KW-1185">Reference proteome</keyword>
<evidence type="ECO:0000313" key="2">
    <source>
        <dbReference type="EMBL" id="GEO87859.1"/>
    </source>
</evidence>